<feature type="region of interest" description="Disordered" evidence="1">
    <location>
        <begin position="176"/>
        <end position="205"/>
    </location>
</feature>
<dbReference type="EMBL" id="JAAAIN010000905">
    <property type="protein sequence ID" value="KAG0309963.1"/>
    <property type="molecule type" value="Genomic_DNA"/>
</dbReference>
<evidence type="ECO:0000313" key="2">
    <source>
        <dbReference type="EMBL" id="KAG0309963.1"/>
    </source>
</evidence>
<dbReference type="OrthoDB" id="2429384at2759"/>
<proteinExistence type="predicted"/>
<protein>
    <submittedName>
        <fullName evidence="2">Uncharacterized protein</fullName>
    </submittedName>
</protein>
<comment type="caution">
    <text evidence="2">The sequence shown here is derived from an EMBL/GenBank/DDBJ whole genome shotgun (WGS) entry which is preliminary data.</text>
</comment>
<accession>A0A9P6R2U0</accession>
<sequence length="786" mass="86792">MQCFQVPHVESSTRVLRTQFIPGDPGRTVSLRSLEIAFGGFHHIEVNGVLRRPLQEPLYPLRILASPEEILQVIYLSSDSTPNIDTLQDIEQVESWECNDAFNIHDGYGLQGEDGPDENHDGYLTDGDDLLDDSDIQENSHFNYSLVNLNDTGNEQGMQSDMTMKLPVDDESLLSADSNSLTVTNTAEPLSDTGSSSTPPSNNTTTALNQAVQTFRFTRPPPSKQLSSDIPANGAGLKPRQLDIATEEFIHIQEVLNLVNIDAVEPLLKKMIRYLEQLLNQRANTSDLQQPHTPRHPLFERYQLSSENKDLLLKYVDLPDADPPSAYLISDDDGNDLCVCVLHYRCLDPGFRLNYVKNALKPFGQYDAATGKIDVHLRSPKHLAAVSKIDPAKAGYVTQLYVTLGWRLSPPELASLAKCAANLNLGAVSVTRTSSGAGPSSVASQSNSSRDVETAYAKNHLHELLVDMTYVTFNCDSNFDTFALLQSVPLRKRGHIFLTVKSDRKEVSSILYSNHVIDRVKSNIESLPLREGGSVLAGNIQNLTVVSDFFPSDEEQASVWGTVLSEVIQENLALSSLTINCKVQDFRTAYDILRPILQDRNSLLSMRKHRCFLVLKDSIPNEIIAKFNFVPLDYERPVTVDVTAGTNGRALLPVISMFGAVIRVLNLLDSTANSALVLKNFARAKPAQLVSLMLTLDNYVAQSGPDLLAIIASSKDTFKQLILIGRPWTLEATSSLIKVVESLRGCEVVLMSRAETRTMKMWIGKVRAVVHEGSRVLTTSPSGMCV</sequence>
<organism evidence="2 3">
    <name type="scientific">Linnemannia gamsii</name>
    <dbReference type="NCBI Taxonomy" id="64522"/>
    <lineage>
        <taxon>Eukaryota</taxon>
        <taxon>Fungi</taxon>
        <taxon>Fungi incertae sedis</taxon>
        <taxon>Mucoromycota</taxon>
        <taxon>Mortierellomycotina</taxon>
        <taxon>Mortierellomycetes</taxon>
        <taxon>Mortierellales</taxon>
        <taxon>Mortierellaceae</taxon>
        <taxon>Linnemannia</taxon>
    </lineage>
</organism>
<evidence type="ECO:0000256" key="1">
    <source>
        <dbReference type="SAM" id="MobiDB-lite"/>
    </source>
</evidence>
<feature type="compositionally biased region" description="Polar residues" evidence="1">
    <location>
        <begin position="176"/>
        <end position="194"/>
    </location>
</feature>
<gene>
    <name evidence="2" type="ORF">BGZ97_012921</name>
</gene>
<dbReference type="Proteomes" id="UP000823405">
    <property type="component" value="Unassembled WGS sequence"/>
</dbReference>
<keyword evidence="3" id="KW-1185">Reference proteome</keyword>
<feature type="compositionally biased region" description="Low complexity" evidence="1">
    <location>
        <begin position="195"/>
        <end position="205"/>
    </location>
</feature>
<reference evidence="2" key="1">
    <citation type="journal article" date="2020" name="Fungal Divers.">
        <title>Resolving the Mortierellaceae phylogeny through synthesis of multi-gene phylogenetics and phylogenomics.</title>
        <authorList>
            <person name="Vandepol N."/>
            <person name="Liber J."/>
            <person name="Desiro A."/>
            <person name="Na H."/>
            <person name="Kennedy M."/>
            <person name="Barry K."/>
            <person name="Grigoriev I.V."/>
            <person name="Miller A.N."/>
            <person name="O'Donnell K."/>
            <person name="Stajich J.E."/>
            <person name="Bonito G."/>
        </authorList>
    </citation>
    <scope>NUCLEOTIDE SEQUENCE</scope>
    <source>
        <strain evidence="2">NVP60</strain>
    </source>
</reference>
<evidence type="ECO:0000313" key="3">
    <source>
        <dbReference type="Proteomes" id="UP000823405"/>
    </source>
</evidence>
<dbReference type="AlphaFoldDB" id="A0A9P6R2U0"/>
<name>A0A9P6R2U0_9FUNG</name>